<feature type="transmembrane region" description="Helical" evidence="7">
    <location>
        <begin position="179"/>
        <end position="205"/>
    </location>
</feature>
<protein>
    <recommendedName>
        <fullName evidence="7">Palmitoyltransferase</fullName>
        <ecNumber evidence="7">2.3.1.225</ecNumber>
    </recommendedName>
</protein>
<feature type="compositionally biased region" description="Basic and acidic residues" evidence="8">
    <location>
        <begin position="510"/>
        <end position="530"/>
    </location>
</feature>
<evidence type="ECO:0000259" key="9">
    <source>
        <dbReference type="Pfam" id="PF01529"/>
    </source>
</evidence>
<comment type="catalytic activity">
    <reaction evidence="7">
        <text>L-cysteinyl-[protein] + hexadecanoyl-CoA = S-hexadecanoyl-L-cysteinyl-[protein] + CoA</text>
        <dbReference type="Rhea" id="RHEA:36683"/>
        <dbReference type="Rhea" id="RHEA-COMP:10131"/>
        <dbReference type="Rhea" id="RHEA-COMP:11032"/>
        <dbReference type="ChEBI" id="CHEBI:29950"/>
        <dbReference type="ChEBI" id="CHEBI:57287"/>
        <dbReference type="ChEBI" id="CHEBI:57379"/>
        <dbReference type="ChEBI" id="CHEBI:74151"/>
        <dbReference type="EC" id="2.3.1.225"/>
    </reaction>
</comment>
<dbReference type="GO" id="GO:0016020">
    <property type="term" value="C:membrane"/>
    <property type="evidence" value="ECO:0007669"/>
    <property type="project" value="UniProtKB-SubCell"/>
</dbReference>
<evidence type="ECO:0000256" key="8">
    <source>
        <dbReference type="SAM" id="MobiDB-lite"/>
    </source>
</evidence>
<feature type="region of interest" description="Disordered" evidence="8">
    <location>
        <begin position="651"/>
        <end position="721"/>
    </location>
</feature>
<gene>
    <name evidence="10" type="ORF">D910_11656</name>
</gene>
<feature type="region of interest" description="Disordered" evidence="8">
    <location>
        <begin position="421"/>
        <end position="481"/>
    </location>
</feature>
<dbReference type="Pfam" id="PF15335">
    <property type="entry name" value="CAAP1"/>
    <property type="match status" value="1"/>
</dbReference>
<feature type="compositionally biased region" description="Basic and acidic residues" evidence="8">
    <location>
        <begin position="617"/>
        <end position="628"/>
    </location>
</feature>
<dbReference type="AlphaFoldDB" id="U4UPH6"/>
<keyword evidence="6 7" id="KW-0012">Acyltransferase</keyword>
<comment type="similarity">
    <text evidence="7">Belongs to the DHHC palmitoyltransferase family.</text>
</comment>
<feature type="transmembrane region" description="Helical" evidence="7">
    <location>
        <begin position="12"/>
        <end position="36"/>
    </location>
</feature>
<proteinExistence type="inferred from homology"/>
<feature type="compositionally biased region" description="Basic and acidic residues" evidence="8">
    <location>
        <begin position="439"/>
        <end position="481"/>
    </location>
</feature>
<evidence type="ECO:0000256" key="5">
    <source>
        <dbReference type="ARBA" id="ARBA00023136"/>
    </source>
</evidence>
<evidence type="ECO:0000313" key="10">
    <source>
        <dbReference type="EMBL" id="ERL94378.1"/>
    </source>
</evidence>
<evidence type="ECO:0000256" key="1">
    <source>
        <dbReference type="ARBA" id="ARBA00004141"/>
    </source>
</evidence>
<dbReference type="GO" id="GO:0042981">
    <property type="term" value="P:regulation of apoptotic process"/>
    <property type="evidence" value="ECO:0007669"/>
    <property type="project" value="InterPro"/>
</dbReference>
<evidence type="ECO:0000256" key="3">
    <source>
        <dbReference type="ARBA" id="ARBA00022692"/>
    </source>
</evidence>
<dbReference type="InterPro" id="IPR001594">
    <property type="entry name" value="Palmitoyltrfase_DHHC"/>
</dbReference>
<dbReference type="InterPro" id="IPR038991">
    <property type="entry name" value="CAAP1"/>
</dbReference>
<keyword evidence="3 7" id="KW-0812">Transmembrane</keyword>
<dbReference type="EMBL" id="KB632388">
    <property type="protein sequence ID" value="ERL94378.1"/>
    <property type="molecule type" value="Genomic_DNA"/>
</dbReference>
<evidence type="ECO:0000313" key="11">
    <source>
        <dbReference type="Proteomes" id="UP000030742"/>
    </source>
</evidence>
<dbReference type="Pfam" id="PF01529">
    <property type="entry name" value="DHHC"/>
    <property type="match status" value="1"/>
</dbReference>
<feature type="region of interest" description="Disordered" evidence="8">
    <location>
        <begin position="549"/>
        <end position="638"/>
    </location>
</feature>
<feature type="transmembrane region" description="Helical" evidence="7">
    <location>
        <begin position="136"/>
        <end position="159"/>
    </location>
</feature>
<comment type="subcellular location">
    <subcellularLocation>
        <location evidence="1">Membrane</location>
        <topology evidence="1">Multi-pass membrane protein</topology>
    </subcellularLocation>
</comment>
<keyword evidence="2 7" id="KW-0808">Transferase</keyword>
<accession>U4UPH6</accession>
<name>U4UPH6_DENPD</name>
<dbReference type="EC" id="2.3.1.225" evidence="7"/>
<keyword evidence="5 7" id="KW-0472">Membrane</keyword>
<comment type="domain">
    <text evidence="7">The DHHC domain is required for palmitoyltransferase activity.</text>
</comment>
<evidence type="ECO:0000256" key="6">
    <source>
        <dbReference type="ARBA" id="ARBA00023315"/>
    </source>
</evidence>
<feature type="compositionally biased region" description="Polar residues" evidence="8">
    <location>
        <begin position="561"/>
        <end position="585"/>
    </location>
</feature>
<feature type="compositionally biased region" description="Basic residues" evidence="8">
    <location>
        <begin position="429"/>
        <end position="438"/>
    </location>
</feature>
<sequence>MCFGVFKRLCHLGPLTALGIIKFVTGMTMYCSGMWWPSSTTGGFVNTMFFMAWSGLTFYNLLSAMFHGPGYLSLNWTPENPDDCKYLQKCAICHGYKAPRSHHCRKCGRCVQKKDHHCPWINNCVGWGNHAHFTYFLFYATLGCMHASIVLACAMYRALYRNYYLVNHIRNVPIVNLGLMGLGLTVLALGFALGVVVAVGMLLVIQIEQLKQKEEKQLRACHYQIIKPFSGYWFPIVFGLKVCYGFPCTDEPRLKLDIGDVIRVTRWRKHWLFGEKLQPDLTEEQQVVFRQRGWFPRPCGVLKMSKSKRKLSKLIAAESGTDDESEHELSYYVEDRVKLMKEVLKIIKPKKMKSMAPECMKNMDMQEINSMLLEELLGISNRRLKYIFEGKTLEEDSSTDEDHAEDVISLDDISDDDFIVISDDETNKPRHKHKRSRIKKEPTGKRRDVKKEKPDKNKVKEIEQVKEKLSRGEKANSKEKDAIGEENLMSVLELLELQARARAIKSQLELESKKKQEQKVTESNSKADHQPEDDDEVIMEIPKQVEIIITSSDSESEATSKQETVQVSSSTIAPSEADSSSQLNEKSTEGNDLATEQTINEESLPVNVVNHQTMQAENKEVNANKTDSDSSSNDSLQVIQDRVKRKNLVKKVHSHDEKMQVTEPQELKKEQLASENSKLDKAIEKFIKSQPVAPENIAQREKMEQERNDRDEKNKLHKEKRLKKLKNEIESFKNDVAVENSMVNVLENIVIKPKPSNVDESDDLVINVDQDDVDCMICD</sequence>
<dbReference type="STRING" id="77166.U4UPH6"/>
<organism evidence="10 11">
    <name type="scientific">Dendroctonus ponderosae</name>
    <name type="common">Mountain pine beetle</name>
    <dbReference type="NCBI Taxonomy" id="77166"/>
    <lineage>
        <taxon>Eukaryota</taxon>
        <taxon>Metazoa</taxon>
        <taxon>Ecdysozoa</taxon>
        <taxon>Arthropoda</taxon>
        <taxon>Hexapoda</taxon>
        <taxon>Insecta</taxon>
        <taxon>Pterygota</taxon>
        <taxon>Neoptera</taxon>
        <taxon>Endopterygota</taxon>
        <taxon>Coleoptera</taxon>
        <taxon>Polyphaga</taxon>
        <taxon>Cucujiformia</taxon>
        <taxon>Curculionidae</taxon>
        <taxon>Scolytinae</taxon>
        <taxon>Dendroctonus</taxon>
    </lineage>
</organism>
<evidence type="ECO:0000256" key="7">
    <source>
        <dbReference type="RuleBase" id="RU079119"/>
    </source>
</evidence>
<reference evidence="10 11" key="1">
    <citation type="journal article" date="2013" name="Genome Biol.">
        <title>Draft genome of the mountain pine beetle, Dendroctonus ponderosae Hopkins, a major forest pest.</title>
        <authorList>
            <person name="Keeling C.I."/>
            <person name="Yuen M.M."/>
            <person name="Liao N.Y."/>
            <person name="Docking T.R."/>
            <person name="Chan S.K."/>
            <person name="Taylor G.A."/>
            <person name="Palmquist D.L."/>
            <person name="Jackman S.D."/>
            <person name="Nguyen A."/>
            <person name="Li M."/>
            <person name="Henderson H."/>
            <person name="Janes J.K."/>
            <person name="Zhao Y."/>
            <person name="Pandoh P."/>
            <person name="Moore R."/>
            <person name="Sperling F.A."/>
            <person name="Huber D.P."/>
            <person name="Birol I."/>
            <person name="Jones S.J."/>
            <person name="Bohlmann J."/>
        </authorList>
    </citation>
    <scope>NUCLEOTIDE SEQUENCE</scope>
</reference>
<feature type="compositionally biased region" description="Low complexity" evidence="8">
    <location>
        <begin position="549"/>
        <end position="559"/>
    </location>
</feature>
<feature type="compositionally biased region" description="Basic and acidic residues" evidence="8">
    <location>
        <begin position="698"/>
        <end position="714"/>
    </location>
</feature>
<dbReference type="GO" id="GO:0019706">
    <property type="term" value="F:protein-cysteine S-palmitoyltransferase activity"/>
    <property type="evidence" value="ECO:0007669"/>
    <property type="project" value="UniProtKB-EC"/>
</dbReference>
<feature type="domain" description="Palmitoyltransferase DHHC" evidence="9">
    <location>
        <begin position="86"/>
        <end position="210"/>
    </location>
</feature>
<evidence type="ECO:0000256" key="4">
    <source>
        <dbReference type="ARBA" id="ARBA00022989"/>
    </source>
</evidence>
<dbReference type="InterPro" id="IPR039859">
    <property type="entry name" value="PFA4/ZDH16/20/ERF2-like"/>
</dbReference>
<feature type="compositionally biased region" description="Basic and acidic residues" evidence="8">
    <location>
        <begin position="654"/>
        <end position="687"/>
    </location>
</feature>
<feature type="region of interest" description="Disordered" evidence="8">
    <location>
        <begin position="510"/>
        <end position="537"/>
    </location>
</feature>
<dbReference type="PROSITE" id="PS50216">
    <property type="entry name" value="DHHC"/>
    <property type="match status" value="1"/>
</dbReference>
<dbReference type="OrthoDB" id="331948at2759"/>
<keyword evidence="4 7" id="KW-1133">Transmembrane helix</keyword>
<feature type="transmembrane region" description="Helical" evidence="7">
    <location>
        <begin position="42"/>
        <end position="62"/>
    </location>
</feature>
<evidence type="ECO:0000256" key="2">
    <source>
        <dbReference type="ARBA" id="ARBA00022679"/>
    </source>
</evidence>
<dbReference type="PANTHER" id="PTHR12246">
    <property type="entry name" value="PALMITOYLTRANSFERASE ZDHHC16"/>
    <property type="match status" value="1"/>
</dbReference>
<dbReference type="Proteomes" id="UP000030742">
    <property type="component" value="Unassembled WGS sequence"/>
</dbReference>